<dbReference type="Proteomes" id="UP001223978">
    <property type="component" value="Unassembled WGS sequence"/>
</dbReference>
<evidence type="ECO:0000256" key="1">
    <source>
        <dbReference type="SAM" id="Phobius"/>
    </source>
</evidence>
<feature type="transmembrane region" description="Helical" evidence="1">
    <location>
        <begin position="47"/>
        <end position="69"/>
    </location>
</feature>
<keyword evidence="1" id="KW-0472">Membrane</keyword>
<evidence type="ECO:0000313" key="3">
    <source>
        <dbReference type="Proteomes" id="UP001223978"/>
    </source>
</evidence>
<comment type="caution">
    <text evidence="2">The sequence shown here is derived from an EMBL/GenBank/DDBJ whole genome shotgun (WGS) entry which is preliminary data.</text>
</comment>
<protein>
    <recommendedName>
        <fullName evidence="4">Amino acid permease</fullName>
    </recommendedName>
</protein>
<accession>A0ABT6SH89</accession>
<dbReference type="RefSeq" id="WP_282544956.1">
    <property type="nucleotide sequence ID" value="NZ_JASCIQ010000028.1"/>
</dbReference>
<evidence type="ECO:0008006" key="4">
    <source>
        <dbReference type="Google" id="ProtNLM"/>
    </source>
</evidence>
<keyword evidence="1" id="KW-1133">Transmembrane helix</keyword>
<gene>
    <name evidence="2" type="ORF">QIS96_24870</name>
</gene>
<proteinExistence type="predicted"/>
<evidence type="ECO:0000313" key="2">
    <source>
        <dbReference type="EMBL" id="MDI3407032.1"/>
    </source>
</evidence>
<dbReference type="EMBL" id="JASCIQ010000028">
    <property type="protein sequence ID" value="MDI3407032.1"/>
    <property type="molecule type" value="Genomic_DNA"/>
</dbReference>
<feature type="transmembrane region" description="Helical" evidence="1">
    <location>
        <begin position="89"/>
        <end position="110"/>
    </location>
</feature>
<keyword evidence="3" id="KW-1185">Reference proteome</keyword>
<name>A0ABT6SH89_9ACTN</name>
<sequence>MFVPSRALNGNRRHRLVTGVLLTLLTLVIAVGLTATAVSVAADTWSLIGFGSAALSVYTVVWWSVRYTYAAFSEGRPSRTVAEPHPWPWLLPMLVICVAFTVLGVGSVQAGKTPAAVFSFVLAALMLLPGAIVVVTLINRRERQAREEEAAARARAAAQEARQPFRAWGSID</sequence>
<reference evidence="2 3" key="1">
    <citation type="submission" date="2023-05" db="EMBL/GenBank/DDBJ databases">
        <title>Draft genome sequence of Streptomyces sp. B-S-A6 isolated from a cave soil in Thailand.</title>
        <authorList>
            <person name="Chamroensaksri N."/>
            <person name="Muangham S."/>
        </authorList>
    </citation>
    <scope>NUCLEOTIDE SEQUENCE [LARGE SCALE GENOMIC DNA]</scope>
    <source>
        <strain evidence="2 3">B-S-A6</strain>
    </source>
</reference>
<keyword evidence="1" id="KW-0812">Transmembrane</keyword>
<organism evidence="2 3">
    <name type="scientific">Streptomyces cavernicola</name>
    <dbReference type="NCBI Taxonomy" id="3043613"/>
    <lineage>
        <taxon>Bacteria</taxon>
        <taxon>Bacillati</taxon>
        <taxon>Actinomycetota</taxon>
        <taxon>Actinomycetes</taxon>
        <taxon>Kitasatosporales</taxon>
        <taxon>Streptomycetaceae</taxon>
        <taxon>Streptomyces</taxon>
    </lineage>
</organism>
<feature type="transmembrane region" description="Helical" evidence="1">
    <location>
        <begin position="116"/>
        <end position="138"/>
    </location>
</feature>
<feature type="transmembrane region" description="Helical" evidence="1">
    <location>
        <begin position="20"/>
        <end position="41"/>
    </location>
</feature>